<name>X4Z875_9BACL</name>
<dbReference type="Proteomes" id="UP000019772">
    <property type="component" value="Chromosome"/>
</dbReference>
<dbReference type="InterPro" id="IPR013783">
    <property type="entry name" value="Ig-like_fold"/>
</dbReference>
<dbReference type="STRING" id="1268072.PSAB_04800"/>
<dbReference type="InterPro" id="IPR008979">
    <property type="entry name" value="Galactose-bd-like_sf"/>
</dbReference>
<evidence type="ECO:0000259" key="3">
    <source>
        <dbReference type="PROSITE" id="PS50853"/>
    </source>
</evidence>
<feature type="domain" description="F5/8 type C" evidence="2">
    <location>
        <begin position="756"/>
        <end position="894"/>
    </location>
</feature>
<organism evidence="4 5">
    <name type="scientific">Paenibacillus sabinae T27</name>
    <dbReference type="NCBI Taxonomy" id="1268072"/>
    <lineage>
        <taxon>Bacteria</taxon>
        <taxon>Bacillati</taxon>
        <taxon>Bacillota</taxon>
        <taxon>Bacilli</taxon>
        <taxon>Bacillales</taxon>
        <taxon>Paenibacillaceae</taxon>
        <taxon>Paenibacillus</taxon>
    </lineage>
</organism>
<dbReference type="SUPFAM" id="SSF51445">
    <property type="entry name" value="(Trans)glycosidases"/>
    <property type="match status" value="1"/>
</dbReference>
<dbReference type="SUPFAM" id="SSF49785">
    <property type="entry name" value="Galactose-binding domain-like"/>
    <property type="match status" value="1"/>
</dbReference>
<dbReference type="InterPro" id="IPR003961">
    <property type="entry name" value="FN3_dom"/>
</dbReference>
<evidence type="ECO:0008006" key="6">
    <source>
        <dbReference type="Google" id="ProtNLM"/>
    </source>
</evidence>
<proteinExistence type="predicted"/>
<feature type="region of interest" description="Disordered" evidence="1">
    <location>
        <begin position="74"/>
        <end position="106"/>
    </location>
</feature>
<sequence>MRKRGQEMSIPRKALSLTVLLKLAGFIVLFLLSVSFLGNEGAEEPGNSNFSTAYKTAPVSPPGKIIWQLGTRNESSGEFAPRDSSSAGSAVSMDTSELDTGDLKKVPSGLNGKSLPELRISYSLTHIPDNGVLFQVSILDAYKSVPQMAAFSNSQLSGIIQIAGVAGTGSGYDFRKTYDLYIPKEQLKIGTNELKLKVVRSMYASSAEDQYSWWTWDDLSLRSLNSPISEPIHGSYVLTGTMVANKQFYFDTGATAHLPYIIKWLGLAYSGNIMRTGGASDVGFSRSDLENYYKVLKDYNMQSVALYLYTGNIKLNADGSLPDSAKKKLTDYFRQYGSYFQYYEVDNEPGLFNRSKAVNLAIADWLNKEGKQIAPHLKTVAPGWAYWPAYKEDSCGNQRGDVKQCGDPDGWERDPAQRLELEKITDLTNGHSYGDSYVAKNGGSFTENLKTFQGSNDGLPKKMLVSEFGTSDTHVDDYHYGAKERTSAAFDRIMRAHIGYADMFVQHAAFFYNFSLFQFKNVNLKTHDPAKTEIYYTKEGEDSRVRIMRRLSLAYATHGAPLTYNLLNKSALADKLVYVRAVDTSKLAPLAGSDATSNKVLVNFVNFENTPQTVSVKVTMPKQTIYEGERFGDGNTYEEARRYVTGLQAKPELTFTETLAPGEAVQYILQPSSEVADEAPKSLTATAVRGTSVQLNWLESPGTGYDVFRAEGADNQLRQIASKVQATSYTDRALKEGVLYTYGVRVTGKTLLSAKTQITATGLVPLDRTGWKVSDNLNMSEKKLSYMIDGDLSTRWDSGKNMTSGEMVQIDMGSSHSLEAIEMDTSKSPYDYPRIYNIYVSEDGQNWQQITSGRGRKDVSMYPFAQTRGRYVRIVQTGTGGNFWSIHELQIYSRE</sequence>
<dbReference type="AlphaFoldDB" id="X4Z875"/>
<accession>X4Z875</accession>
<dbReference type="PATRIC" id="fig|1268072.3.peg.995"/>
<keyword evidence="5" id="KW-1185">Reference proteome</keyword>
<protein>
    <recommendedName>
        <fullName evidence="6">Coagulation factor 5/8 type domain-containing protein</fullName>
    </recommendedName>
</protein>
<dbReference type="PROSITE" id="PS50853">
    <property type="entry name" value="FN3"/>
    <property type="match status" value="1"/>
</dbReference>
<dbReference type="Pfam" id="PF00754">
    <property type="entry name" value="F5_F8_type_C"/>
    <property type="match status" value="1"/>
</dbReference>
<dbReference type="HOGENOM" id="CLU_336119_0_0_9"/>
<evidence type="ECO:0000256" key="1">
    <source>
        <dbReference type="SAM" id="MobiDB-lite"/>
    </source>
</evidence>
<evidence type="ECO:0000259" key="2">
    <source>
        <dbReference type="PROSITE" id="PS50022"/>
    </source>
</evidence>
<dbReference type="eggNOG" id="COG5434">
    <property type="taxonomic scope" value="Bacteria"/>
</dbReference>
<feature type="compositionally biased region" description="Polar residues" evidence="1">
    <location>
        <begin position="83"/>
        <end position="95"/>
    </location>
</feature>
<dbReference type="EMBL" id="CP004078">
    <property type="protein sequence ID" value="AHV95896.1"/>
    <property type="molecule type" value="Genomic_DNA"/>
</dbReference>
<reference evidence="4 5" key="1">
    <citation type="journal article" date="2014" name="PLoS Genet.">
        <title>Comparative Genomic Analysis of N2-Fixing and Non-N2-Fixing Paenibacillus spp.: Organization, Evolution and Expression of the Nitrogen Fixation Genes.</title>
        <authorList>
            <person name="Xie J.B."/>
            <person name="Du Z."/>
            <person name="Bai L."/>
            <person name="Tian C."/>
            <person name="Zhang Y."/>
            <person name="Xie J.Y."/>
            <person name="Wang T."/>
            <person name="Liu X."/>
            <person name="Chen X."/>
            <person name="Cheng Q."/>
            <person name="Chen S."/>
            <person name="Li J."/>
        </authorList>
    </citation>
    <scope>NUCLEOTIDE SEQUENCE [LARGE SCALE GENOMIC DNA]</scope>
    <source>
        <strain evidence="4 5">T27</strain>
    </source>
</reference>
<feature type="domain" description="Fibronectin type-III" evidence="3">
    <location>
        <begin position="679"/>
        <end position="767"/>
    </location>
</feature>
<dbReference type="Gene3D" id="2.60.120.260">
    <property type="entry name" value="Galactose-binding domain-like"/>
    <property type="match status" value="1"/>
</dbReference>
<dbReference type="KEGG" id="psab:PSAB_04800"/>
<evidence type="ECO:0000313" key="4">
    <source>
        <dbReference type="EMBL" id="AHV95896.1"/>
    </source>
</evidence>
<evidence type="ECO:0000313" key="5">
    <source>
        <dbReference type="Proteomes" id="UP000019772"/>
    </source>
</evidence>
<dbReference type="CDD" id="cd00063">
    <property type="entry name" value="FN3"/>
    <property type="match status" value="1"/>
</dbReference>
<dbReference type="Gene3D" id="2.60.40.10">
    <property type="entry name" value="Immunoglobulins"/>
    <property type="match status" value="1"/>
</dbReference>
<dbReference type="PROSITE" id="PS50022">
    <property type="entry name" value="FA58C_3"/>
    <property type="match status" value="1"/>
</dbReference>
<dbReference type="InterPro" id="IPR017853">
    <property type="entry name" value="GH"/>
</dbReference>
<dbReference type="InterPro" id="IPR036116">
    <property type="entry name" value="FN3_sf"/>
</dbReference>
<dbReference type="SUPFAM" id="SSF49265">
    <property type="entry name" value="Fibronectin type III"/>
    <property type="match status" value="1"/>
</dbReference>
<gene>
    <name evidence="4" type="ORF">PSAB_04800</name>
</gene>
<dbReference type="InterPro" id="IPR000421">
    <property type="entry name" value="FA58C"/>
</dbReference>